<dbReference type="eggNOG" id="COG0525">
    <property type="taxonomic scope" value="Bacteria"/>
</dbReference>
<dbReference type="InterPro" id="IPR013155">
    <property type="entry name" value="M/V/L/I-tRNA-synth_anticd-bd"/>
</dbReference>
<comment type="domain">
    <text evidence="12">The C-terminal coiled-coil domain is crucial for aminoacylation activity.</text>
</comment>
<feature type="short sequence motif" description="'KMSKS' region" evidence="12">
    <location>
        <begin position="659"/>
        <end position="663"/>
    </location>
</feature>
<comment type="similarity">
    <text evidence="11 12">Belongs to the class-I aminoacyl-tRNA synthetase family. ValS type 1 subfamily.</text>
</comment>
<dbReference type="Gene3D" id="1.10.730.10">
    <property type="entry name" value="Isoleucyl-tRNA Synthetase, Domain 1"/>
    <property type="match status" value="1"/>
</dbReference>
<comment type="subcellular location">
    <subcellularLocation>
        <location evidence="1 12">Cytoplasm</location>
    </subcellularLocation>
</comment>
<dbReference type="Gene3D" id="1.10.287.380">
    <property type="entry name" value="Valyl-tRNA synthetase, C-terminal domain"/>
    <property type="match status" value="1"/>
</dbReference>
<dbReference type="InterPro" id="IPR033705">
    <property type="entry name" value="Anticodon_Ia_Val"/>
</dbReference>
<keyword evidence="7 12" id="KW-0648">Protein biosynthesis</keyword>
<evidence type="ECO:0000256" key="13">
    <source>
        <dbReference type="SAM" id="MobiDB-lite"/>
    </source>
</evidence>
<dbReference type="NCBIfam" id="NF004349">
    <property type="entry name" value="PRK05729.1"/>
    <property type="match status" value="1"/>
</dbReference>
<dbReference type="InterPro" id="IPR002303">
    <property type="entry name" value="Valyl-tRNA_ligase"/>
</dbReference>
<dbReference type="EC" id="6.1.1.9" evidence="12"/>
<evidence type="ECO:0000256" key="1">
    <source>
        <dbReference type="ARBA" id="ARBA00004496"/>
    </source>
</evidence>
<feature type="compositionally biased region" description="Basic and acidic residues" evidence="13">
    <location>
        <begin position="69"/>
        <end position="83"/>
    </location>
</feature>
<keyword evidence="6 12" id="KW-0067">ATP-binding</keyword>
<evidence type="ECO:0000256" key="5">
    <source>
        <dbReference type="ARBA" id="ARBA00022741"/>
    </source>
</evidence>
<dbReference type="GO" id="GO:0002161">
    <property type="term" value="F:aminoacyl-tRNA deacylase activity"/>
    <property type="evidence" value="ECO:0007669"/>
    <property type="project" value="InterPro"/>
</dbReference>
<dbReference type="Pfam" id="PF08264">
    <property type="entry name" value="Anticodon_1"/>
    <property type="match status" value="1"/>
</dbReference>
<evidence type="ECO:0000313" key="18">
    <source>
        <dbReference type="Proteomes" id="UP000006659"/>
    </source>
</evidence>
<evidence type="ECO:0000256" key="12">
    <source>
        <dbReference type="HAMAP-Rule" id="MF_02004"/>
    </source>
</evidence>
<evidence type="ECO:0000256" key="10">
    <source>
        <dbReference type="ARBA" id="ARBA00047552"/>
    </source>
</evidence>
<dbReference type="InterPro" id="IPR037118">
    <property type="entry name" value="Val-tRNA_synth_C_sf"/>
</dbReference>
<dbReference type="InterPro" id="IPR001412">
    <property type="entry name" value="aa-tRNA-synth_I_CS"/>
</dbReference>
<dbReference type="InterPro" id="IPR009080">
    <property type="entry name" value="tRNAsynth_Ia_anticodon-bd"/>
</dbReference>
<evidence type="ECO:0000259" key="16">
    <source>
        <dbReference type="Pfam" id="PF10458"/>
    </source>
</evidence>
<sequence>MALPHRYRNSGRRSPDADFSDSSPLLLYKGVHGNTREREGCAGRHRGSGTQGQSEPGGGEAATGAAECRPQDRTTELMNDRSRSTSVPALDCLTVTDQTSSSASRSNESSGNRADRLPKQWNPTDVESALYQGWVDAGYFHADATSDRKPFSIVLPPPNVTGQLHMGHALDHTLMDSMARRKRMQGYEVLWLPGSDHAGIATQTKVEAMLKETEGKDRFDYGREEFVERVWEWKHKFGGVIQNQMRAIGDSVDWERERFTLDDGLSKAVQTIFKELFDRGLIYRAKRLVNWSPVLRTAISDIEVVYSDDEGELVTLRYGDVEGKGPHADVATTRVETMLGDVAVAVHPDDERYKDLVGTTLPHPFIEGRSMVVIADDYVDPEFGTGMVKITPAHDPNDFAMGQRHNLEMPEVIDETGHIANTGTQFDGLDRFEAREQIRLALEEQGRVLKRIHPYVHSVGHSERSKEAIEPRLSEQWWVKVDELAKMSGDAVREGDTVIHPASQEPRWFDWVDDMHDWCISRQLWWGHRIPIWYGPDGEIVCCGPDDEKPTGEGWHQENDVLDTWFSSALWPFSTMGWPEQSDELKKFYPTSVLVTGYDILFFWVARMMMFGTFADTITGSTLGTGESGTSADERNGRPQVPFTDVFLHGLVRDEHGRKMSKSLGNGIDPMDWVRDYGADALRFTLARGANPGTDLPIGEDSAQSSRNFATKLFNATKFALMNGAEVLGENEKQNFPAREELTDADRWILDKLEELRVLVDTHLDRYEFAVANEALYRFAWNEFCDWYLEIAKVQIPRDWDAATDAEKTRGQNTRLVLGRVLDTVLRLLHPSMPFVTETLWTVLTDGAEGYPTSLVVASWPTAEDTNGGVAADEDAARRIADVDKIVTELRRFRADQGVKPTQKVPARFDAAAVDLVEQEDAVRSIVKVTELEDGFTPTASVELRLSTATLTVELDTSGTVDVAAERKRLEKDLAEANKELDRAAKKLGNEGFLAKAPEHVVAKIRERQQIAVEEVERISARLAELPEK</sequence>
<keyword evidence="9 12" id="KW-0030">Aminoacyl-tRNA synthetase</keyword>
<dbReference type="FunFam" id="3.40.50.620:FF:000032">
    <property type="entry name" value="Valine--tRNA ligase"/>
    <property type="match status" value="1"/>
</dbReference>
<keyword evidence="4 12" id="KW-0436">Ligase</keyword>
<dbReference type="AlphaFoldDB" id="G0HCA3"/>
<feature type="region of interest" description="Disordered" evidence="13">
    <location>
        <begin position="1"/>
        <end position="121"/>
    </location>
</feature>
<evidence type="ECO:0000313" key="17">
    <source>
        <dbReference type="EMBL" id="AEK36265.1"/>
    </source>
</evidence>
<protein>
    <recommendedName>
        <fullName evidence="12">Valine--tRNA ligase</fullName>
        <ecNumber evidence="12">6.1.1.9</ecNumber>
    </recommendedName>
    <alternativeName>
        <fullName evidence="12">Valyl-tRNA synthetase</fullName>
        <shortName evidence="12">ValRS</shortName>
    </alternativeName>
</protein>
<dbReference type="InterPro" id="IPR009008">
    <property type="entry name" value="Val/Leu/Ile-tRNA-synth_edit"/>
</dbReference>
<dbReference type="InterPro" id="IPR010978">
    <property type="entry name" value="tRNA-bd_arm"/>
</dbReference>
<dbReference type="Pfam" id="PF00133">
    <property type="entry name" value="tRNA-synt_1"/>
    <property type="match status" value="1"/>
</dbReference>
<dbReference type="CDD" id="cd00817">
    <property type="entry name" value="ValRS_core"/>
    <property type="match status" value="1"/>
</dbReference>
<dbReference type="InterPro" id="IPR002300">
    <property type="entry name" value="aa-tRNA-synth_Ia"/>
</dbReference>
<dbReference type="Gene3D" id="3.40.50.620">
    <property type="entry name" value="HUPs"/>
    <property type="match status" value="2"/>
</dbReference>
<evidence type="ECO:0000256" key="6">
    <source>
        <dbReference type="ARBA" id="ARBA00022840"/>
    </source>
</evidence>
<comment type="domain">
    <text evidence="12">ValRS has two distinct active sites: one for aminoacylation and one for editing. The misactivated threonine is translocated from the active site to the editing site.</text>
</comment>
<evidence type="ECO:0000256" key="7">
    <source>
        <dbReference type="ARBA" id="ARBA00022917"/>
    </source>
</evidence>
<dbReference type="SUPFAM" id="SSF52374">
    <property type="entry name" value="Nucleotidylyl transferase"/>
    <property type="match status" value="1"/>
</dbReference>
<keyword evidence="3 12" id="KW-0963">Cytoplasm</keyword>
<name>G0HCA3_CORVD</name>
<dbReference type="GO" id="GO:0005524">
    <property type="term" value="F:ATP binding"/>
    <property type="evidence" value="ECO:0007669"/>
    <property type="project" value="UniProtKB-UniRule"/>
</dbReference>
<evidence type="ECO:0000259" key="14">
    <source>
        <dbReference type="Pfam" id="PF00133"/>
    </source>
</evidence>
<comment type="subunit">
    <text evidence="2 12">Monomer.</text>
</comment>
<keyword evidence="8 12" id="KW-0175">Coiled coil</keyword>
<dbReference type="InterPro" id="IPR019499">
    <property type="entry name" value="Val-tRNA_synth_tRNA-bd"/>
</dbReference>
<evidence type="ECO:0000256" key="2">
    <source>
        <dbReference type="ARBA" id="ARBA00011245"/>
    </source>
</evidence>
<dbReference type="SUPFAM" id="SSF47323">
    <property type="entry name" value="Anticodon-binding domain of a subclass of class I aminoacyl-tRNA synthetases"/>
    <property type="match status" value="1"/>
</dbReference>
<evidence type="ECO:0000256" key="9">
    <source>
        <dbReference type="ARBA" id="ARBA00023146"/>
    </source>
</evidence>
<feature type="domain" description="Methionyl/Valyl/Leucyl/Isoleucyl-tRNA synthetase anticodon-binding" evidence="15">
    <location>
        <begin position="746"/>
        <end position="906"/>
    </location>
</feature>
<dbReference type="Proteomes" id="UP000006659">
    <property type="component" value="Chromosome"/>
</dbReference>
<dbReference type="PROSITE" id="PS00178">
    <property type="entry name" value="AA_TRNA_LIGASE_I"/>
    <property type="match status" value="1"/>
</dbReference>
<reference evidence="17 18" key="1">
    <citation type="journal article" date="2011" name="BMC Genomics">
        <title>Complete genome sequence of Corynebacterium variabile DSM 44702 isolated from the surface of smear-ripened cheeses and insights into cheese ripening and flavor generation.</title>
        <authorList>
            <person name="Schroeder J."/>
            <person name="Maus I."/>
            <person name="Trost E."/>
            <person name="Tauch A."/>
        </authorList>
    </citation>
    <scope>NUCLEOTIDE SEQUENCE [LARGE SCALE GENOMIC DNA]</scope>
    <source>
        <strain evidence="18">DSM 44702 / JCM 12073 / NCIMB 30131</strain>
    </source>
</reference>
<feature type="domain" description="Aminoacyl-tRNA synthetase class Ia" evidence="14">
    <location>
        <begin position="130"/>
        <end position="695"/>
    </location>
</feature>
<feature type="compositionally biased region" description="Low complexity" evidence="13">
    <location>
        <begin position="100"/>
        <end position="112"/>
    </location>
</feature>
<dbReference type="PRINTS" id="PR00986">
    <property type="entry name" value="TRNASYNTHVAL"/>
</dbReference>
<feature type="short sequence motif" description="'HIGH' region" evidence="12">
    <location>
        <begin position="158"/>
        <end position="168"/>
    </location>
</feature>
<evidence type="ECO:0000256" key="11">
    <source>
        <dbReference type="ARBA" id="ARBA00060830"/>
    </source>
</evidence>
<dbReference type="FunFam" id="1.10.287.380:FF:000001">
    <property type="entry name" value="Valine--tRNA ligase"/>
    <property type="match status" value="1"/>
</dbReference>
<dbReference type="STRING" id="858619.CVAR_0912"/>
<dbReference type="SUPFAM" id="SSF46589">
    <property type="entry name" value="tRNA-binding arm"/>
    <property type="match status" value="1"/>
</dbReference>
<dbReference type="CDD" id="cd07962">
    <property type="entry name" value="Anticodon_Ia_Val"/>
    <property type="match status" value="1"/>
</dbReference>
<comment type="function">
    <text evidence="12">Catalyzes the attachment of valine to tRNA(Val). As ValRS can inadvertently accommodate and process structurally similar amino acids such as threonine, to avoid such errors, it has a 'posttransfer' editing activity that hydrolyzes mischarged Thr-tRNA(Val) in a tRNA-dependent manner.</text>
</comment>
<dbReference type="NCBIfam" id="TIGR00422">
    <property type="entry name" value="valS"/>
    <property type="match status" value="1"/>
</dbReference>
<dbReference type="InterPro" id="IPR014729">
    <property type="entry name" value="Rossmann-like_a/b/a_fold"/>
</dbReference>
<feature type="domain" description="Valyl-tRNA synthetase tRNA-binding arm" evidence="16">
    <location>
        <begin position="962"/>
        <end position="1026"/>
    </location>
</feature>
<evidence type="ECO:0000256" key="3">
    <source>
        <dbReference type="ARBA" id="ARBA00022490"/>
    </source>
</evidence>
<dbReference type="PANTHER" id="PTHR11946:SF93">
    <property type="entry name" value="VALINE--TRNA LIGASE, CHLOROPLASTIC_MITOCHONDRIAL 2"/>
    <property type="match status" value="1"/>
</dbReference>
<evidence type="ECO:0000256" key="4">
    <source>
        <dbReference type="ARBA" id="ARBA00022598"/>
    </source>
</evidence>
<dbReference type="GO" id="GO:0005829">
    <property type="term" value="C:cytosol"/>
    <property type="evidence" value="ECO:0007669"/>
    <property type="project" value="TreeGrafter"/>
</dbReference>
<organism evidence="17 18">
    <name type="scientific">Corynebacterium variabile (strain DSM 44702 / CIP 107183 / JCM 12073 / NCIMB 30131)</name>
    <name type="common">Corynebacterium mooreparkense</name>
    <dbReference type="NCBI Taxonomy" id="858619"/>
    <lineage>
        <taxon>Bacteria</taxon>
        <taxon>Bacillati</taxon>
        <taxon>Actinomycetota</taxon>
        <taxon>Actinomycetes</taxon>
        <taxon>Mycobacteriales</taxon>
        <taxon>Corynebacteriaceae</taxon>
        <taxon>Corynebacterium</taxon>
    </lineage>
</organism>
<feature type="binding site" evidence="12">
    <location>
        <position position="662"/>
    </location>
    <ligand>
        <name>ATP</name>
        <dbReference type="ChEBI" id="CHEBI:30616"/>
    </ligand>
</feature>
<proteinExistence type="inferred from homology"/>
<dbReference type="SUPFAM" id="SSF50677">
    <property type="entry name" value="ValRS/IleRS/LeuRS editing domain"/>
    <property type="match status" value="1"/>
</dbReference>
<dbReference type="FunFam" id="3.40.50.620:FF:000098">
    <property type="entry name" value="Valine--tRNA ligase"/>
    <property type="match status" value="1"/>
</dbReference>
<feature type="compositionally biased region" description="Basic residues" evidence="13">
    <location>
        <begin position="1"/>
        <end position="11"/>
    </location>
</feature>
<dbReference type="KEGG" id="cva:CVAR_0912"/>
<dbReference type="HOGENOM" id="CLU_001493_0_2_11"/>
<dbReference type="EMBL" id="CP002917">
    <property type="protein sequence ID" value="AEK36265.1"/>
    <property type="molecule type" value="Genomic_DNA"/>
</dbReference>
<feature type="coiled-coil region" evidence="12">
    <location>
        <begin position="960"/>
        <end position="991"/>
    </location>
</feature>
<dbReference type="PANTHER" id="PTHR11946">
    <property type="entry name" value="VALYL-TRNA SYNTHETASES"/>
    <property type="match status" value="1"/>
</dbReference>
<keyword evidence="5 12" id="KW-0547">Nucleotide-binding</keyword>
<dbReference type="GO" id="GO:0006438">
    <property type="term" value="P:valyl-tRNA aminoacylation"/>
    <property type="evidence" value="ECO:0007669"/>
    <property type="project" value="UniProtKB-UniRule"/>
</dbReference>
<evidence type="ECO:0000256" key="8">
    <source>
        <dbReference type="ARBA" id="ARBA00023054"/>
    </source>
</evidence>
<dbReference type="GO" id="GO:0004832">
    <property type="term" value="F:valine-tRNA ligase activity"/>
    <property type="evidence" value="ECO:0007669"/>
    <property type="project" value="UniProtKB-UniRule"/>
</dbReference>
<evidence type="ECO:0000259" key="15">
    <source>
        <dbReference type="Pfam" id="PF08264"/>
    </source>
</evidence>
<accession>G0HCA3</accession>
<dbReference type="Pfam" id="PF10458">
    <property type="entry name" value="Val_tRNA-synt_C"/>
    <property type="match status" value="1"/>
</dbReference>
<comment type="catalytic activity">
    <reaction evidence="10 12">
        <text>tRNA(Val) + L-valine + ATP = L-valyl-tRNA(Val) + AMP + diphosphate</text>
        <dbReference type="Rhea" id="RHEA:10704"/>
        <dbReference type="Rhea" id="RHEA-COMP:9672"/>
        <dbReference type="Rhea" id="RHEA-COMP:9708"/>
        <dbReference type="ChEBI" id="CHEBI:30616"/>
        <dbReference type="ChEBI" id="CHEBI:33019"/>
        <dbReference type="ChEBI" id="CHEBI:57762"/>
        <dbReference type="ChEBI" id="CHEBI:78442"/>
        <dbReference type="ChEBI" id="CHEBI:78537"/>
        <dbReference type="ChEBI" id="CHEBI:456215"/>
        <dbReference type="EC" id="6.1.1.9"/>
    </reaction>
</comment>
<dbReference type="HAMAP" id="MF_02004">
    <property type="entry name" value="Val_tRNA_synth_type1"/>
    <property type="match status" value="1"/>
</dbReference>
<gene>
    <name evidence="12" type="primary">valS</name>
    <name evidence="17" type="ordered locus">CVAR_0912</name>
</gene>